<comment type="caution">
    <text evidence="3">The sequence shown here is derived from an EMBL/GenBank/DDBJ whole genome shotgun (WGS) entry which is preliminary data.</text>
</comment>
<evidence type="ECO:0000256" key="1">
    <source>
        <dbReference type="SAM" id="Coils"/>
    </source>
</evidence>
<reference evidence="3 4" key="1">
    <citation type="submission" date="2024-01" db="EMBL/GenBank/DDBJ databases">
        <title>Complete genome of Cladobotryum mycophilum ATHUM6906.</title>
        <authorList>
            <person name="Christinaki A.C."/>
            <person name="Myridakis A.I."/>
            <person name="Kouvelis V.N."/>
        </authorList>
    </citation>
    <scope>NUCLEOTIDE SEQUENCE [LARGE SCALE GENOMIC DNA]</scope>
    <source>
        <strain evidence="3 4">ATHUM6906</strain>
    </source>
</reference>
<feature type="compositionally biased region" description="Basic and acidic residues" evidence="2">
    <location>
        <begin position="834"/>
        <end position="846"/>
    </location>
</feature>
<dbReference type="Pfam" id="PF12013">
    <property type="entry name" value="OrsD"/>
    <property type="match status" value="1"/>
</dbReference>
<dbReference type="Proteomes" id="UP001338125">
    <property type="component" value="Unassembled WGS sequence"/>
</dbReference>
<keyword evidence="4" id="KW-1185">Reference proteome</keyword>
<gene>
    <name evidence="3" type="ORF">PT974_10072</name>
</gene>
<evidence type="ECO:0000256" key="2">
    <source>
        <dbReference type="SAM" id="MobiDB-lite"/>
    </source>
</evidence>
<feature type="region of interest" description="Disordered" evidence="2">
    <location>
        <begin position="910"/>
        <end position="952"/>
    </location>
</feature>
<sequence length="952" mass="108109">MEQSSESSQALERIGLYEPSMLLLCKICRAAIRPTAPAVNSHFRKQHKLAGKVLQGITTFAHSHRATLNDPHTVKLPSNHSPPISDLPVLEGYSCTECPYLTTNKNLIFTHQRQLKHSLDVGQTGWVRVTLQTFTRASHVRYWIVDVTGDSNAYFARSEEEDGVDSQDSQDGEGRDEDQDETEKLVKMVEACEKELLRAEEERQRLIETPDGVNAEFRWVKFMEWAEHLQQKDRAALHRASLPPMVHAAEERRRSEEAIKANRRLRQLATSVDRVLVRSMDRLDQVPEETLRWLISMDAAKPASRPFGRKQEAATMMDRYSPYVQRYLCYCARVWPLGRSGAEAEHGIRFTASQWGCLGDVIQRLDALVAITPDGEEWVEDSDGKNPESDTLDRAVFQFCISSIKQKLGKKPYRNPLLHFTAVLGIDQTGESWVPSSLHMRFLAGFLWCGRVLMLEHFFEDARPDLDGSDDDDDNDDGGDPNYEASFNAIARFQEGHRQWLADGSYTPFSSIIQWMAYGRGYQIQGNGLAQLAWESDGKTLNYQGSRIQVGGFQKTAQAAIKDTEASMDKLMLGQWDQVKRTIRLGDIIDSLVYEGPGRSFSTNRKNAWLRPGAGRMMELVGKALWEKAKGRNGQIRYECRRRQVEEYISDLEQFKSRSIAAVHIWAGQPGRGPEMTTIKHCDTEELQKNMFIFDGQMMLVTDRDKSRGINGRGRVVARFLPEHLSLMMVAYIAWLLPFEKVLHKLSGIDGPSDTIGPWVWKTAEKGIWNTERLSKQLGLLTSTHLGINLNLSNYQQMAIKFGRRIKGLVIQQLELEGAEAAGDGDGNDDGNDDNEKNDEYIDPRTGKTHKQKRGGYVWDLQATLGSLVARNHYAVNVYCPGQLQPEMISNFQGISRLWHGFLERTDGQFVQKRSTRPADRGEKDLECEIQRSQPPAKRQRQGESMTILLDR</sequence>
<organism evidence="3 4">
    <name type="scientific">Cladobotryum mycophilum</name>
    <dbReference type="NCBI Taxonomy" id="491253"/>
    <lineage>
        <taxon>Eukaryota</taxon>
        <taxon>Fungi</taxon>
        <taxon>Dikarya</taxon>
        <taxon>Ascomycota</taxon>
        <taxon>Pezizomycotina</taxon>
        <taxon>Sordariomycetes</taxon>
        <taxon>Hypocreomycetidae</taxon>
        <taxon>Hypocreales</taxon>
        <taxon>Hypocreaceae</taxon>
        <taxon>Cladobotryum</taxon>
    </lineage>
</organism>
<keyword evidence="1" id="KW-0175">Coiled coil</keyword>
<evidence type="ECO:0000313" key="3">
    <source>
        <dbReference type="EMBL" id="KAK5988588.1"/>
    </source>
</evidence>
<feature type="compositionally biased region" description="Acidic residues" evidence="2">
    <location>
        <begin position="159"/>
        <end position="181"/>
    </location>
</feature>
<feature type="coiled-coil region" evidence="1">
    <location>
        <begin position="182"/>
        <end position="209"/>
    </location>
</feature>
<dbReference type="EMBL" id="JAVFKD010000015">
    <property type="protein sequence ID" value="KAK5988588.1"/>
    <property type="molecule type" value="Genomic_DNA"/>
</dbReference>
<feature type="region of interest" description="Disordered" evidence="2">
    <location>
        <begin position="156"/>
        <end position="182"/>
    </location>
</feature>
<protein>
    <recommendedName>
        <fullName evidence="5">C2H2-type domain-containing protein</fullName>
    </recommendedName>
</protein>
<proteinExistence type="predicted"/>
<feature type="region of interest" description="Disordered" evidence="2">
    <location>
        <begin position="820"/>
        <end position="853"/>
    </location>
</feature>
<dbReference type="InterPro" id="IPR022698">
    <property type="entry name" value="OrsD"/>
</dbReference>
<name>A0ABR0S8Z5_9HYPO</name>
<evidence type="ECO:0008006" key="5">
    <source>
        <dbReference type="Google" id="ProtNLM"/>
    </source>
</evidence>
<feature type="compositionally biased region" description="Basic and acidic residues" evidence="2">
    <location>
        <begin position="917"/>
        <end position="930"/>
    </location>
</feature>
<accession>A0ABR0S8Z5</accession>
<evidence type="ECO:0000313" key="4">
    <source>
        <dbReference type="Proteomes" id="UP001338125"/>
    </source>
</evidence>